<dbReference type="AlphaFoldDB" id="A0A9P4UZ06"/>
<accession>A0A9P4UZ06</accession>
<comment type="similarity">
    <text evidence="4">Belongs to the EMC2 family.</text>
</comment>
<dbReference type="Pfam" id="PF22890">
    <property type="entry name" value="TPR_EMC2"/>
    <property type="match status" value="1"/>
</dbReference>
<dbReference type="EMBL" id="ML996157">
    <property type="protein sequence ID" value="KAF2733737.1"/>
    <property type="molecule type" value="Genomic_DNA"/>
</dbReference>
<dbReference type="PROSITE" id="PS50005">
    <property type="entry name" value="TPR"/>
    <property type="match status" value="1"/>
</dbReference>
<keyword evidence="2 3" id="KW-0802">TPR repeat</keyword>
<sequence>MAQTNLLSPPSTISPPTALQLSQKAPRIIANPPTSSLPWPLSLLFSAETPEAWVTHENALYACLRTHDDAAARQLLDRLSARFGESNERIITLRGIYEEATAKNNGELEVVFKKYEDILKQDPTNFGVRKRRVAVLKSLGRTSDAITALTMLVESSPTDLEAWAELGEMYAKVGEWARAIWCAEEVLLVMPNSWSAHAHLATLHYLSTQSSPHLAPLNLSLKNFARSIELNDSYLRGYYGLKLVCQKLIPLLSESSSVSKRNQDEDGPPPNLETVKKLEELATSKLAEIVRRYQPGTKEWQGYDGAEVIAARELLNRDANTER</sequence>
<dbReference type="InterPro" id="IPR019734">
    <property type="entry name" value="TPR_rpt"/>
</dbReference>
<evidence type="ECO:0000259" key="5">
    <source>
        <dbReference type="Pfam" id="PF22890"/>
    </source>
</evidence>
<evidence type="ECO:0000256" key="4">
    <source>
        <dbReference type="RuleBase" id="RU367091"/>
    </source>
</evidence>
<evidence type="ECO:0000256" key="1">
    <source>
        <dbReference type="ARBA" id="ARBA00022737"/>
    </source>
</evidence>
<dbReference type="GO" id="GO:0072546">
    <property type="term" value="C:EMC complex"/>
    <property type="evidence" value="ECO:0007669"/>
    <property type="project" value="UniProtKB-UniRule"/>
</dbReference>
<comment type="function">
    <text evidence="4">Part of the endoplasmic reticulum membrane protein complex (EMC) that enables the energy-independent insertion into endoplasmic reticulum membranes of newly synthesized membrane proteins.</text>
</comment>
<gene>
    <name evidence="6" type="ORF">EJ04DRAFT_494749</name>
</gene>
<comment type="caution">
    <text evidence="6">The sequence shown here is derived from an EMBL/GenBank/DDBJ whole genome shotgun (WGS) entry which is preliminary data.</text>
</comment>
<dbReference type="PANTHER" id="PTHR12760">
    <property type="entry name" value="TETRATRICOPEPTIDE REPEAT PROTEIN"/>
    <property type="match status" value="1"/>
</dbReference>
<comment type="subunit">
    <text evidence="4">Component of the ER membrane protein complex (EMC).</text>
</comment>
<name>A0A9P4UZ06_9PLEO</name>
<organism evidence="6 7">
    <name type="scientific">Polyplosphaeria fusca</name>
    <dbReference type="NCBI Taxonomy" id="682080"/>
    <lineage>
        <taxon>Eukaryota</taxon>
        <taxon>Fungi</taxon>
        <taxon>Dikarya</taxon>
        <taxon>Ascomycota</taxon>
        <taxon>Pezizomycotina</taxon>
        <taxon>Dothideomycetes</taxon>
        <taxon>Pleosporomycetidae</taxon>
        <taxon>Pleosporales</taxon>
        <taxon>Tetraplosphaeriaceae</taxon>
        <taxon>Polyplosphaeria</taxon>
    </lineage>
</organism>
<keyword evidence="7" id="KW-1185">Reference proteome</keyword>
<dbReference type="Proteomes" id="UP000799444">
    <property type="component" value="Unassembled WGS sequence"/>
</dbReference>
<evidence type="ECO:0000313" key="7">
    <source>
        <dbReference type="Proteomes" id="UP000799444"/>
    </source>
</evidence>
<feature type="repeat" description="TPR" evidence="3">
    <location>
        <begin position="160"/>
        <end position="193"/>
    </location>
</feature>
<dbReference type="FunFam" id="1.25.40.10:FF:001208">
    <property type="entry name" value="Tetratricopeptide repeat domain-containing protein"/>
    <property type="match status" value="1"/>
</dbReference>
<proteinExistence type="inferred from homology"/>
<evidence type="ECO:0000256" key="2">
    <source>
        <dbReference type="ARBA" id="ARBA00022803"/>
    </source>
</evidence>
<dbReference type="InterPro" id="IPR055217">
    <property type="entry name" value="TPR_EMC2"/>
</dbReference>
<dbReference type="SUPFAM" id="SSF48452">
    <property type="entry name" value="TPR-like"/>
    <property type="match status" value="1"/>
</dbReference>
<protein>
    <recommendedName>
        <fullName evidence="4">ER membrane protein complex subunit 2</fullName>
    </recommendedName>
</protein>
<reference evidence="6" key="1">
    <citation type="journal article" date="2020" name="Stud. Mycol.">
        <title>101 Dothideomycetes genomes: a test case for predicting lifestyles and emergence of pathogens.</title>
        <authorList>
            <person name="Haridas S."/>
            <person name="Albert R."/>
            <person name="Binder M."/>
            <person name="Bloem J."/>
            <person name="Labutti K."/>
            <person name="Salamov A."/>
            <person name="Andreopoulos B."/>
            <person name="Baker S."/>
            <person name="Barry K."/>
            <person name="Bills G."/>
            <person name="Bluhm B."/>
            <person name="Cannon C."/>
            <person name="Castanera R."/>
            <person name="Culley D."/>
            <person name="Daum C."/>
            <person name="Ezra D."/>
            <person name="Gonzalez J."/>
            <person name="Henrissat B."/>
            <person name="Kuo A."/>
            <person name="Liang C."/>
            <person name="Lipzen A."/>
            <person name="Lutzoni F."/>
            <person name="Magnuson J."/>
            <person name="Mondo S."/>
            <person name="Nolan M."/>
            <person name="Ohm R."/>
            <person name="Pangilinan J."/>
            <person name="Park H.-J."/>
            <person name="Ramirez L."/>
            <person name="Alfaro M."/>
            <person name="Sun H."/>
            <person name="Tritt A."/>
            <person name="Yoshinaga Y."/>
            <person name="Zwiers L.-H."/>
            <person name="Turgeon B."/>
            <person name="Goodwin S."/>
            <person name="Spatafora J."/>
            <person name="Crous P."/>
            <person name="Grigoriev I."/>
        </authorList>
    </citation>
    <scope>NUCLEOTIDE SEQUENCE</scope>
    <source>
        <strain evidence="6">CBS 125425</strain>
    </source>
</reference>
<dbReference type="InterPro" id="IPR039856">
    <property type="entry name" value="EMC2-like"/>
</dbReference>
<comment type="subcellular location">
    <subcellularLocation>
        <location evidence="4">Endoplasmic reticulum membrane</location>
        <topology evidence="4">Peripheral membrane protein</topology>
        <orientation evidence="4">Cytoplasmic side</orientation>
    </subcellularLocation>
</comment>
<evidence type="ECO:0000256" key="3">
    <source>
        <dbReference type="PROSITE-ProRule" id="PRU00339"/>
    </source>
</evidence>
<evidence type="ECO:0000313" key="6">
    <source>
        <dbReference type="EMBL" id="KAF2733737.1"/>
    </source>
</evidence>
<dbReference type="Gene3D" id="1.25.40.10">
    <property type="entry name" value="Tetratricopeptide repeat domain"/>
    <property type="match status" value="1"/>
</dbReference>
<keyword evidence="4" id="KW-0256">Endoplasmic reticulum</keyword>
<feature type="domain" description="EMC2 TPR-like" evidence="5">
    <location>
        <begin position="103"/>
        <end position="204"/>
    </location>
</feature>
<dbReference type="OrthoDB" id="124397at2759"/>
<dbReference type="InterPro" id="IPR011990">
    <property type="entry name" value="TPR-like_helical_dom_sf"/>
</dbReference>
<keyword evidence="1" id="KW-0677">Repeat</keyword>
<keyword evidence="4" id="KW-0472">Membrane</keyword>